<dbReference type="Gene3D" id="3.40.1740.10">
    <property type="entry name" value="VC0467-like"/>
    <property type="match status" value="1"/>
</dbReference>
<proteinExistence type="inferred from homology"/>
<dbReference type="PANTHER" id="PTHR30327:SF1">
    <property type="entry name" value="UPF0301 PROTEIN YQGE"/>
    <property type="match status" value="1"/>
</dbReference>
<dbReference type="Pfam" id="PF02622">
    <property type="entry name" value="DUF179"/>
    <property type="match status" value="1"/>
</dbReference>
<dbReference type="HAMAP" id="MF_00758">
    <property type="entry name" value="UPF0301"/>
    <property type="match status" value="1"/>
</dbReference>
<dbReference type="EMBL" id="QGGW01000006">
    <property type="protein sequence ID" value="PWK59874.1"/>
    <property type="molecule type" value="Genomic_DNA"/>
</dbReference>
<evidence type="ECO:0000313" key="3">
    <source>
        <dbReference type="EMBL" id="PWK59874.1"/>
    </source>
</evidence>
<dbReference type="InterPro" id="IPR003774">
    <property type="entry name" value="AlgH-like"/>
</dbReference>
<gene>
    <name evidence="3" type="ORF">C7455_106162</name>
</gene>
<protein>
    <recommendedName>
        <fullName evidence="2">UPF0301 protein C7455_106162</fullName>
    </recommendedName>
</protein>
<reference evidence="3 4" key="1">
    <citation type="submission" date="2018-05" db="EMBL/GenBank/DDBJ databases">
        <title>Genomic Encyclopedia of Type Strains, Phase IV (KMG-IV): sequencing the most valuable type-strain genomes for metagenomic binning, comparative biology and taxonomic classification.</title>
        <authorList>
            <person name="Goeker M."/>
        </authorList>
    </citation>
    <scope>NUCLEOTIDE SEQUENCE [LARGE SCALE GENOMIC DNA]</scope>
    <source>
        <strain evidence="3 4">DSM 16097</strain>
    </source>
</reference>
<dbReference type="AlphaFoldDB" id="A0A316GG68"/>
<dbReference type="OrthoDB" id="9807486at2"/>
<comment type="caution">
    <text evidence="3">The sequence shown here is derived from an EMBL/GenBank/DDBJ whole genome shotgun (WGS) entry which is preliminary data.</text>
</comment>
<evidence type="ECO:0000313" key="4">
    <source>
        <dbReference type="Proteomes" id="UP000245708"/>
    </source>
</evidence>
<dbReference type="GO" id="GO:0005829">
    <property type="term" value="C:cytosol"/>
    <property type="evidence" value="ECO:0007669"/>
    <property type="project" value="TreeGrafter"/>
</dbReference>
<name>A0A316GG68_9RHOB</name>
<dbReference type="RefSeq" id="WP_109668978.1">
    <property type="nucleotide sequence ID" value="NZ_QGGW01000006.1"/>
</dbReference>
<keyword evidence="4" id="KW-1185">Reference proteome</keyword>
<dbReference type="PANTHER" id="PTHR30327">
    <property type="entry name" value="UNCHARACTERIZED PROTEIN YQGE"/>
    <property type="match status" value="1"/>
</dbReference>
<comment type="similarity">
    <text evidence="1 2">Belongs to the UPF0301 (AlgH) family.</text>
</comment>
<dbReference type="NCBIfam" id="NF001268">
    <property type="entry name" value="PRK00228.1-4"/>
    <property type="match status" value="1"/>
</dbReference>
<organism evidence="3 4">
    <name type="scientific">Roseicyclus mahoneyensis</name>
    <dbReference type="NCBI Taxonomy" id="164332"/>
    <lineage>
        <taxon>Bacteria</taxon>
        <taxon>Pseudomonadati</taxon>
        <taxon>Pseudomonadota</taxon>
        <taxon>Alphaproteobacteria</taxon>
        <taxon>Rhodobacterales</taxon>
        <taxon>Roseobacteraceae</taxon>
        <taxon>Roseicyclus</taxon>
    </lineage>
</organism>
<accession>A0A316GG68</accession>
<evidence type="ECO:0000256" key="2">
    <source>
        <dbReference type="HAMAP-Rule" id="MF_00758"/>
    </source>
</evidence>
<sequence>MPSAPPREDLTAKLLIAMPDMGDPRFHGSVVFLCAHSADGAMGLIVNKPMRDVRFADMLDQLDIQRGAATPNMPVCYGGPVELRRGFVLHSAEYRGRQDDRLDVDAGFAMTATIDVLEDLARGAGPDRALMALGYAGWGPGQIEDEIGQNGWLTADATPDLVFGPRMEGKWAAALASLGISPLTLSSEAGRA</sequence>
<dbReference type="Proteomes" id="UP000245708">
    <property type="component" value="Unassembled WGS sequence"/>
</dbReference>
<dbReference type="SUPFAM" id="SSF143456">
    <property type="entry name" value="VC0467-like"/>
    <property type="match status" value="1"/>
</dbReference>
<evidence type="ECO:0000256" key="1">
    <source>
        <dbReference type="ARBA" id="ARBA00009600"/>
    </source>
</evidence>